<accession>G5C855</accession>
<evidence type="ECO:0000259" key="10">
    <source>
        <dbReference type="PROSITE" id="PS50262"/>
    </source>
</evidence>
<keyword evidence="8" id="KW-0807">Transducer</keyword>
<dbReference type="SUPFAM" id="SSF81321">
    <property type="entry name" value="Family A G protein-coupled receptor-like"/>
    <property type="match status" value="1"/>
</dbReference>
<name>G5C855_HETGA</name>
<dbReference type="Proteomes" id="UP000006813">
    <property type="component" value="Unassembled WGS sequence"/>
</dbReference>
<dbReference type="GO" id="GO:0004984">
    <property type="term" value="F:olfactory receptor activity"/>
    <property type="evidence" value="ECO:0007669"/>
    <property type="project" value="InterPro"/>
</dbReference>
<reference evidence="11 12" key="1">
    <citation type="journal article" date="2011" name="Nature">
        <title>Genome sequencing reveals insights into physiology and longevity of the naked mole rat.</title>
        <authorList>
            <person name="Kim E.B."/>
            <person name="Fang X."/>
            <person name="Fushan A.A."/>
            <person name="Huang Z."/>
            <person name="Lobanov A.V."/>
            <person name="Han L."/>
            <person name="Marino S.M."/>
            <person name="Sun X."/>
            <person name="Turanov A.A."/>
            <person name="Yang P."/>
            <person name="Yim S.H."/>
            <person name="Zhao X."/>
            <person name="Kasaikina M.V."/>
            <person name="Stoletzki N."/>
            <person name="Peng C."/>
            <person name="Polak P."/>
            <person name="Xiong Z."/>
            <person name="Kiezun A."/>
            <person name="Zhu Y."/>
            <person name="Chen Y."/>
            <person name="Kryukov G.V."/>
            <person name="Zhang Q."/>
            <person name="Peshkin L."/>
            <person name="Yang L."/>
            <person name="Bronson R.T."/>
            <person name="Buffenstein R."/>
            <person name="Wang B."/>
            <person name="Han C."/>
            <person name="Li Q."/>
            <person name="Chen L."/>
            <person name="Zhao W."/>
            <person name="Sunyaev S.R."/>
            <person name="Park T.J."/>
            <person name="Zhang G."/>
            <person name="Wang J."/>
            <person name="Gladyshev V.N."/>
        </authorList>
    </citation>
    <scope>NUCLEOTIDE SEQUENCE [LARGE SCALE GENOMIC DNA]</scope>
</reference>
<keyword evidence="7 11" id="KW-0675">Receptor</keyword>
<evidence type="ECO:0000256" key="4">
    <source>
        <dbReference type="ARBA" id="ARBA00022692"/>
    </source>
</evidence>
<sequence>MATDHYMAIYWPLQYTLIMHPYVCAQMAAASWSSALASSLLHVTLTIQLPLCGHHTLDYFFCDVPVLINLACVDTTANELALALGDIPFGMVPSLMVVLSYIFIVRAILKLFSADRRHKALSTCSSHLLLVIMYFRPGIYRYLQPPAKSTQAKFMSFFYCVITTVLNSLIYTLRNKDV</sequence>
<dbReference type="AlphaFoldDB" id="G5C855"/>
<comment type="subcellular location">
    <subcellularLocation>
        <location evidence="1">Cell membrane</location>
        <topology evidence="1">Multi-pass membrane protein</topology>
    </subcellularLocation>
</comment>
<evidence type="ECO:0000313" key="11">
    <source>
        <dbReference type="EMBL" id="EHB17716.1"/>
    </source>
</evidence>
<dbReference type="InterPro" id="IPR000725">
    <property type="entry name" value="Olfact_rcpt"/>
</dbReference>
<dbReference type="PROSITE" id="PS50262">
    <property type="entry name" value="G_PROTEIN_RECEP_F1_2"/>
    <property type="match status" value="1"/>
</dbReference>
<keyword evidence="4 9" id="KW-0812">Transmembrane</keyword>
<evidence type="ECO:0000256" key="7">
    <source>
        <dbReference type="ARBA" id="ARBA00023170"/>
    </source>
</evidence>
<dbReference type="EMBL" id="JH173792">
    <property type="protein sequence ID" value="EHB17716.1"/>
    <property type="molecule type" value="Genomic_DNA"/>
</dbReference>
<keyword evidence="5 9" id="KW-1133">Transmembrane helix</keyword>
<feature type="transmembrane region" description="Helical" evidence="9">
    <location>
        <begin position="121"/>
        <end position="142"/>
    </location>
</feature>
<evidence type="ECO:0000256" key="8">
    <source>
        <dbReference type="ARBA" id="ARBA00023224"/>
    </source>
</evidence>
<keyword evidence="2" id="KW-1003">Cell membrane</keyword>
<organism evidence="11 12">
    <name type="scientific">Heterocephalus glaber</name>
    <name type="common">Naked mole rat</name>
    <dbReference type="NCBI Taxonomy" id="10181"/>
    <lineage>
        <taxon>Eukaryota</taxon>
        <taxon>Metazoa</taxon>
        <taxon>Chordata</taxon>
        <taxon>Craniata</taxon>
        <taxon>Vertebrata</taxon>
        <taxon>Euteleostomi</taxon>
        <taxon>Mammalia</taxon>
        <taxon>Eutheria</taxon>
        <taxon>Euarchontoglires</taxon>
        <taxon>Glires</taxon>
        <taxon>Rodentia</taxon>
        <taxon>Hystricomorpha</taxon>
        <taxon>Bathyergidae</taxon>
        <taxon>Heterocephalus</taxon>
    </lineage>
</organism>
<dbReference type="Pfam" id="PF13853">
    <property type="entry name" value="7tm_4"/>
    <property type="match status" value="1"/>
</dbReference>
<evidence type="ECO:0000256" key="5">
    <source>
        <dbReference type="ARBA" id="ARBA00022989"/>
    </source>
</evidence>
<evidence type="ECO:0000256" key="3">
    <source>
        <dbReference type="ARBA" id="ARBA00022606"/>
    </source>
</evidence>
<keyword evidence="6 9" id="KW-0472">Membrane</keyword>
<evidence type="ECO:0000256" key="6">
    <source>
        <dbReference type="ARBA" id="ARBA00023136"/>
    </source>
</evidence>
<keyword evidence="3" id="KW-0716">Sensory transduction</keyword>
<dbReference type="GO" id="GO:0007186">
    <property type="term" value="P:G protein-coupled receptor signaling pathway"/>
    <property type="evidence" value="ECO:0007669"/>
    <property type="project" value="InterPro"/>
</dbReference>
<dbReference type="OMA" id="INEFVLF"/>
<feature type="transmembrane region" description="Helical" evidence="9">
    <location>
        <begin position="87"/>
        <end position="109"/>
    </location>
</feature>
<evidence type="ECO:0000256" key="2">
    <source>
        <dbReference type="ARBA" id="ARBA00022475"/>
    </source>
</evidence>
<dbReference type="Gene3D" id="1.20.1070.10">
    <property type="entry name" value="Rhodopsin 7-helix transmembrane proteins"/>
    <property type="match status" value="1"/>
</dbReference>
<evidence type="ECO:0000256" key="1">
    <source>
        <dbReference type="ARBA" id="ARBA00004651"/>
    </source>
</evidence>
<feature type="transmembrane region" description="Helical" evidence="9">
    <location>
        <begin position="154"/>
        <end position="173"/>
    </location>
</feature>
<evidence type="ECO:0000313" key="12">
    <source>
        <dbReference type="Proteomes" id="UP000006813"/>
    </source>
</evidence>
<protein>
    <submittedName>
        <fullName evidence="11">Olfactory receptor 2G6</fullName>
    </submittedName>
</protein>
<dbReference type="PANTHER" id="PTHR26453">
    <property type="entry name" value="OLFACTORY RECEPTOR"/>
    <property type="match status" value="1"/>
</dbReference>
<dbReference type="InterPro" id="IPR017452">
    <property type="entry name" value="GPCR_Rhodpsn_7TM"/>
</dbReference>
<feature type="domain" description="G-protein coupled receptors family 1 profile" evidence="10">
    <location>
        <begin position="1"/>
        <end position="171"/>
    </location>
</feature>
<proteinExistence type="predicted"/>
<evidence type="ECO:0000256" key="9">
    <source>
        <dbReference type="SAM" id="Phobius"/>
    </source>
</evidence>
<dbReference type="PRINTS" id="PR00245">
    <property type="entry name" value="OLFACTORYR"/>
</dbReference>
<dbReference type="InParanoid" id="G5C855"/>
<gene>
    <name evidence="11" type="ORF">GW7_16926</name>
</gene>
<dbReference type="GO" id="GO:0005886">
    <property type="term" value="C:plasma membrane"/>
    <property type="evidence" value="ECO:0007669"/>
    <property type="project" value="UniProtKB-SubCell"/>
</dbReference>